<protein>
    <submittedName>
        <fullName evidence="2">GNAT family N-acetyltransferase</fullName>
    </submittedName>
</protein>
<dbReference type="GO" id="GO:0005737">
    <property type="term" value="C:cytoplasm"/>
    <property type="evidence" value="ECO:0007669"/>
    <property type="project" value="TreeGrafter"/>
</dbReference>
<accession>A0A6L7F2F8</accession>
<proteinExistence type="predicted"/>
<dbReference type="PROSITE" id="PS51186">
    <property type="entry name" value="GNAT"/>
    <property type="match status" value="1"/>
</dbReference>
<dbReference type="AlphaFoldDB" id="A0A6L7F2F8"/>
<dbReference type="SUPFAM" id="SSF55729">
    <property type="entry name" value="Acyl-CoA N-acyltransferases (Nat)"/>
    <property type="match status" value="1"/>
</dbReference>
<gene>
    <name evidence="2" type="ORF">GRQ65_18195</name>
</gene>
<dbReference type="Gene3D" id="3.40.630.30">
    <property type="match status" value="1"/>
</dbReference>
<dbReference type="Pfam" id="PF13302">
    <property type="entry name" value="Acetyltransf_3"/>
    <property type="match status" value="1"/>
</dbReference>
<dbReference type="InterPro" id="IPR016181">
    <property type="entry name" value="Acyl_CoA_acyltransferase"/>
</dbReference>
<name>A0A6L7F2F8_9ACTN</name>
<evidence type="ECO:0000313" key="2">
    <source>
        <dbReference type="EMBL" id="MXG91481.1"/>
    </source>
</evidence>
<sequence length="199" mass="21977">MRALRDGDFSEVFAVLREGVHAPERRVFYVPWTDSTGVQLEREFAQFHWRQRAEMSPERWALELGVWHEGSFVGMQGVSTSDFPVTRTGETGSWLGRRFHGRGIGTLMRQALCVACFDHLGFEEVTSGAFSDNPESLGVSRKVGYVRDGESRLVRDGAVATNVRLVLTPDALVRPSYAVEVEGAAAFLDLVGAGQARAT</sequence>
<evidence type="ECO:0000259" key="1">
    <source>
        <dbReference type="PROSITE" id="PS51186"/>
    </source>
</evidence>
<dbReference type="EMBL" id="WUEK01000013">
    <property type="protein sequence ID" value="MXG91481.1"/>
    <property type="molecule type" value="Genomic_DNA"/>
</dbReference>
<dbReference type="InterPro" id="IPR000182">
    <property type="entry name" value="GNAT_dom"/>
</dbReference>
<dbReference type="GO" id="GO:0008999">
    <property type="term" value="F:protein-N-terminal-alanine acetyltransferase activity"/>
    <property type="evidence" value="ECO:0007669"/>
    <property type="project" value="TreeGrafter"/>
</dbReference>
<dbReference type="Proteomes" id="UP000473325">
    <property type="component" value="Unassembled WGS sequence"/>
</dbReference>
<dbReference type="GO" id="GO:1990189">
    <property type="term" value="F:protein N-terminal-serine acetyltransferase activity"/>
    <property type="evidence" value="ECO:0007669"/>
    <property type="project" value="TreeGrafter"/>
</dbReference>
<dbReference type="PANTHER" id="PTHR43441:SF11">
    <property type="entry name" value="RIBOSOMAL-PROTEIN-SERINE ACETYLTRANSFERASE"/>
    <property type="match status" value="1"/>
</dbReference>
<feature type="domain" description="N-acetyltransferase" evidence="1">
    <location>
        <begin position="1"/>
        <end position="170"/>
    </location>
</feature>
<comment type="caution">
    <text evidence="2">The sequence shown here is derived from an EMBL/GenBank/DDBJ whole genome shotgun (WGS) entry which is preliminary data.</text>
</comment>
<organism evidence="2 3">
    <name type="scientific">Nocardioides flavescens</name>
    <dbReference type="NCBI Taxonomy" id="2691959"/>
    <lineage>
        <taxon>Bacteria</taxon>
        <taxon>Bacillati</taxon>
        <taxon>Actinomycetota</taxon>
        <taxon>Actinomycetes</taxon>
        <taxon>Propionibacteriales</taxon>
        <taxon>Nocardioidaceae</taxon>
        <taxon>Nocardioides</taxon>
    </lineage>
</organism>
<keyword evidence="3" id="KW-1185">Reference proteome</keyword>
<keyword evidence="2" id="KW-0808">Transferase</keyword>
<evidence type="ECO:0000313" key="3">
    <source>
        <dbReference type="Proteomes" id="UP000473325"/>
    </source>
</evidence>
<reference evidence="2 3" key="1">
    <citation type="submission" date="2019-12" db="EMBL/GenBank/DDBJ databases">
        <authorList>
            <person name="Kun Z."/>
        </authorList>
    </citation>
    <scope>NUCLEOTIDE SEQUENCE [LARGE SCALE GENOMIC DNA]</scope>
    <source>
        <strain evidence="2 3">YIM 123512</strain>
    </source>
</reference>
<dbReference type="PANTHER" id="PTHR43441">
    <property type="entry name" value="RIBOSOMAL-PROTEIN-SERINE ACETYLTRANSFERASE"/>
    <property type="match status" value="1"/>
</dbReference>
<dbReference type="InterPro" id="IPR051908">
    <property type="entry name" value="Ribosomal_N-acetyltransferase"/>
</dbReference>